<feature type="domain" description="FAS1" evidence="10">
    <location>
        <begin position="204"/>
        <end position="332"/>
    </location>
</feature>
<protein>
    <recommendedName>
        <fullName evidence="10">FAS1 domain-containing protein</fullName>
    </recommendedName>
</protein>
<sequence>MHLTRLNAPITYFLLSFFFVFFSSSTAYNITEVLNKYPDFSIFNDYLTRTKVSNQINEHRIMTVLVVKNAAMSSLVGKSVDVINKVMRIHVFLDYYTLNKFKSLPTSQPAQLTTLFESPDQHRYLNVTNGATVSIVSAAGSEKVEVVRDISPDDIYKTSIVEVSNVILPSTLSTSPRSSSPSSPSPTVASSPSPTVASSPSSSTFNITKILNNYPEFNQFNTYLTETQVCDQINARSTVTVLVVNNTAMSSLVGKSTEIKKKVLSLHVVMDYYTSQSFHNLPSSQTTQLTTLLQSSFQSIGFQGLLNATHGDTVSILSAVGSDKVEVVKDIFTEDSKISVVQISNLIVPSDSTSSPSTPSPSPSPSPSSSSSAFNITQILNKYPEFSIFNDYLTRTQVSNQINERRTLTILVANNEAMSSLVGQPMDVIRKVLSLQVVLDYYNVQKFHNLPVSKPTRIITLLEAADKPSGQQGFVNITNGDTISIVSGAGSDQALVVQDVVADELFTISVVQINKVIVPSGLTSPPSSPSLSPSPSPSSSTFNITKILNDYPEFSQFNTYLTDTQVCDQINARATVTVLVVNNAAMSSLVGKSTEIQKRVLSLHVITDYYTSQSFHNFPTVKTTQLTTLLQASFQSNGFQGLLNATSGDAVSIVSAAGSDKVEIVKDIFTENLKISIVQINNLIVPSDSTSPSSSPSPSESSPSVPSSSAPSSSAAFDITKILSSNSDFNLFNNYLTQTQVANQINEHKTMTLFVVNNGAMTSLVDKPMEIKKKILSLHVIMDYYTVQKFHNLPVSQPTRINTLLQVTDKPSGQQGFVNVTNGDTISIVSAAGSDQAVVVRDVADKTNTISVVQISNLILPSGLIAPTSSPSPSTSSNPVKSRAAAPVQAPSSSIASAPNLGGAPLPNAPNMGSAPLPNAPNMGSAPLTNAPNLASAPWPNAPNMGSAPLSNTPTMGVAPLSNAPISDPPMSVALSPESPLSNAFAAGPQSSGTPARFSINCASVLTIILVSTLPLISVIQI</sequence>
<organism evidence="11 12">
    <name type="scientific">Prunus armeniaca</name>
    <name type="common">Apricot</name>
    <name type="synonym">Armeniaca vulgaris</name>
    <dbReference type="NCBI Taxonomy" id="36596"/>
    <lineage>
        <taxon>Eukaryota</taxon>
        <taxon>Viridiplantae</taxon>
        <taxon>Streptophyta</taxon>
        <taxon>Embryophyta</taxon>
        <taxon>Tracheophyta</taxon>
        <taxon>Spermatophyta</taxon>
        <taxon>Magnoliopsida</taxon>
        <taxon>eudicotyledons</taxon>
        <taxon>Gunneridae</taxon>
        <taxon>Pentapetalae</taxon>
        <taxon>rosids</taxon>
        <taxon>fabids</taxon>
        <taxon>Rosales</taxon>
        <taxon>Rosaceae</taxon>
        <taxon>Amygdaloideae</taxon>
        <taxon>Amygdaleae</taxon>
        <taxon>Prunus</taxon>
    </lineage>
</organism>
<evidence type="ECO:0000256" key="2">
    <source>
        <dbReference type="ARBA" id="ARBA00007843"/>
    </source>
</evidence>
<comment type="subcellular location">
    <subcellularLocation>
        <location evidence="1">Cell membrane</location>
        <topology evidence="1">Lipid-anchor</topology>
        <topology evidence="1">GPI-anchor</topology>
    </subcellularLocation>
</comment>
<feature type="region of interest" description="Disordered" evidence="8">
    <location>
        <begin position="868"/>
        <end position="964"/>
    </location>
</feature>
<evidence type="ECO:0000313" key="11">
    <source>
        <dbReference type="EMBL" id="CAB4303572.1"/>
    </source>
</evidence>
<gene>
    <name evidence="11" type="ORF">ORAREDHAP_LOCUS19913</name>
</gene>
<feature type="domain" description="FAS1" evidence="10">
    <location>
        <begin position="27"/>
        <end position="168"/>
    </location>
</feature>
<dbReference type="PANTHER" id="PTHR32382:SF78">
    <property type="entry name" value="MUCIN-1-LIKE"/>
    <property type="match status" value="1"/>
</dbReference>
<dbReference type="InterPro" id="IPR033254">
    <property type="entry name" value="Plant_FLA"/>
</dbReference>
<feature type="region of interest" description="Disordered" evidence="8">
    <location>
        <begin position="171"/>
        <end position="203"/>
    </location>
</feature>
<feature type="domain" description="FAS1" evidence="10">
    <location>
        <begin position="716"/>
        <end position="860"/>
    </location>
</feature>
<dbReference type="Proteomes" id="UP000507245">
    <property type="component" value="Unassembled WGS sequence"/>
</dbReference>
<evidence type="ECO:0000256" key="9">
    <source>
        <dbReference type="SAM" id="SignalP"/>
    </source>
</evidence>
<evidence type="ECO:0000256" key="1">
    <source>
        <dbReference type="ARBA" id="ARBA00004609"/>
    </source>
</evidence>
<evidence type="ECO:0000256" key="6">
    <source>
        <dbReference type="ARBA" id="ARBA00023136"/>
    </source>
</evidence>
<feature type="signal peptide" evidence="9">
    <location>
        <begin position="1"/>
        <end position="27"/>
    </location>
</feature>
<keyword evidence="7" id="KW-0449">Lipoprotein</keyword>
<evidence type="ECO:0000256" key="5">
    <source>
        <dbReference type="ARBA" id="ARBA00022729"/>
    </source>
</evidence>
<feature type="region of interest" description="Disordered" evidence="8">
    <location>
        <begin position="688"/>
        <end position="712"/>
    </location>
</feature>
<dbReference type="GO" id="GO:0098552">
    <property type="term" value="C:side of membrane"/>
    <property type="evidence" value="ECO:0007669"/>
    <property type="project" value="UniProtKB-KW"/>
</dbReference>
<proteinExistence type="inferred from homology"/>
<keyword evidence="12" id="KW-1185">Reference proteome</keyword>
<feature type="domain" description="FAS1" evidence="10">
    <location>
        <begin position="373"/>
        <end position="518"/>
    </location>
</feature>
<evidence type="ECO:0000313" key="12">
    <source>
        <dbReference type="Proteomes" id="UP000507245"/>
    </source>
</evidence>
<dbReference type="SMART" id="SM00554">
    <property type="entry name" value="FAS1"/>
    <property type="match status" value="5"/>
</dbReference>
<keyword evidence="3" id="KW-1003">Cell membrane</keyword>
<name>A0A6J5WV35_PRUAR</name>
<dbReference type="Gene3D" id="2.30.180.10">
    <property type="entry name" value="FAS1 domain"/>
    <property type="match status" value="5"/>
</dbReference>
<keyword evidence="4" id="KW-0325">Glycoprotein</keyword>
<evidence type="ECO:0000256" key="3">
    <source>
        <dbReference type="ARBA" id="ARBA00022475"/>
    </source>
</evidence>
<feature type="domain" description="FAS1" evidence="10">
    <location>
        <begin position="541"/>
        <end position="669"/>
    </location>
</feature>
<evidence type="ECO:0000256" key="4">
    <source>
        <dbReference type="ARBA" id="ARBA00022622"/>
    </source>
</evidence>
<evidence type="ECO:0000256" key="8">
    <source>
        <dbReference type="SAM" id="MobiDB-lite"/>
    </source>
</evidence>
<feature type="region of interest" description="Disordered" evidence="8">
    <location>
        <begin position="349"/>
        <end position="372"/>
    </location>
</feature>
<dbReference type="InterPro" id="IPR000782">
    <property type="entry name" value="FAS1_domain"/>
</dbReference>
<dbReference type="AlphaFoldDB" id="A0A6J5WV35"/>
<keyword evidence="5 9" id="KW-0732">Signal</keyword>
<comment type="similarity">
    <text evidence="2">Belongs to the fasciclin-like AGP family.</text>
</comment>
<dbReference type="OrthoDB" id="1164960at2759"/>
<dbReference type="InterPro" id="IPR036378">
    <property type="entry name" value="FAS1_dom_sf"/>
</dbReference>
<keyword evidence="6" id="KW-0472">Membrane</keyword>
<accession>A0A6J5WV35</accession>
<reference evidence="12" key="1">
    <citation type="journal article" date="2020" name="Genome Biol.">
        <title>Gamete binning: chromosome-level and haplotype-resolved genome assembly enabled by high-throughput single-cell sequencing of gamete genomes.</title>
        <authorList>
            <person name="Campoy J.A."/>
            <person name="Sun H."/>
            <person name="Goel M."/>
            <person name="Jiao W.-B."/>
            <person name="Folz-Donahue K."/>
            <person name="Wang N."/>
            <person name="Rubio M."/>
            <person name="Liu C."/>
            <person name="Kukat C."/>
            <person name="Ruiz D."/>
            <person name="Huettel B."/>
            <person name="Schneeberger K."/>
        </authorList>
    </citation>
    <scope>NUCLEOTIDE SEQUENCE [LARGE SCALE GENOMIC DNA]</scope>
    <source>
        <strain evidence="12">cv. Rojo Pasion</strain>
    </source>
</reference>
<keyword evidence="4" id="KW-0336">GPI-anchor</keyword>
<feature type="compositionally biased region" description="Low complexity" evidence="8">
    <location>
        <begin position="868"/>
        <end position="877"/>
    </location>
</feature>
<dbReference type="Pfam" id="PF02469">
    <property type="entry name" value="Fasciclin"/>
    <property type="match status" value="3"/>
</dbReference>
<feature type="chain" id="PRO_5026657602" description="FAS1 domain-containing protein" evidence="9">
    <location>
        <begin position="28"/>
        <end position="1022"/>
    </location>
</feature>
<dbReference type="PROSITE" id="PS50213">
    <property type="entry name" value="FAS1"/>
    <property type="match status" value="5"/>
</dbReference>
<dbReference type="EMBL" id="CAEKKB010000003">
    <property type="protein sequence ID" value="CAB4303572.1"/>
    <property type="molecule type" value="Genomic_DNA"/>
</dbReference>
<evidence type="ECO:0000259" key="10">
    <source>
        <dbReference type="PROSITE" id="PS50213"/>
    </source>
</evidence>
<dbReference type="SUPFAM" id="SSF82153">
    <property type="entry name" value="FAS1 domain"/>
    <property type="match status" value="5"/>
</dbReference>
<evidence type="ECO:0000256" key="7">
    <source>
        <dbReference type="ARBA" id="ARBA00023288"/>
    </source>
</evidence>
<dbReference type="PANTHER" id="PTHR32382">
    <property type="entry name" value="FASCICLIN-LIKE ARABINOGALACTAN PROTEIN"/>
    <property type="match status" value="1"/>
</dbReference>
<dbReference type="GO" id="GO:0005886">
    <property type="term" value="C:plasma membrane"/>
    <property type="evidence" value="ECO:0007669"/>
    <property type="project" value="UniProtKB-SubCell"/>
</dbReference>